<reference evidence="1" key="3">
    <citation type="submission" date="2000-08" db="EMBL/GenBank/DDBJ databases">
        <authorList>
            <person name="Cheuk R."/>
            <person name="Shinn P."/>
            <person name="Brooks S."/>
            <person name="Buehler E."/>
            <person name="Chao Q."/>
            <person name="Johnson-Hopson C."/>
            <person name="Khan S."/>
            <person name="Kim C."/>
            <person name="Altafi H."/>
            <person name="Bei B."/>
            <person name="Chin C."/>
            <person name="Chiou J."/>
            <person name="Choi E."/>
            <person name="Conn L."/>
            <person name="Conway A."/>
            <person name="Gonzalez A."/>
            <person name="Hansen N."/>
            <person name="Howing B."/>
            <person name="Koo T."/>
            <person name="Lam B."/>
            <person name="Lee J."/>
            <person name="Lenz C."/>
            <person name="Li J."/>
            <person name="Liu A."/>
            <person name="Liu J."/>
            <person name="Liu S."/>
            <person name="Mukharsky N."/>
            <person name="Nguyen M."/>
            <person name="Palm C."/>
            <person name="Pham P."/>
            <person name="Sakano H."/>
            <person name="Schwartz J."/>
            <person name="Southwick A."/>
            <person name="Thaveri A."/>
            <person name="Toriumi M."/>
            <person name="Vaysberg M."/>
            <person name="Yu G."/>
            <person name="Davis R."/>
            <person name="Federspiel N."/>
            <person name="Theologis A."/>
            <person name="Ecker J."/>
        </authorList>
    </citation>
    <scope>NUCLEOTIDE SEQUENCE</scope>
</reference>
<evidence type="ECO:0000313" key="1">
    <source>
        <dbReference type="EMBL" id="AAF99796.1"/>
    </source>
</evidence>
<reference key="1">
    <citation type="journal article" date="2000" name="Nature">
        <title>Sequence and analysis of chromosome 1 of the plant Arabidopsis thaliana.</title>
        <authorList>
            <person name="Theologis A."/>
            <person name="Ecker J.R."/>
            <person name="Palm C.J."/>
            <person name="Federspiel N.A."/>
            <person name="Kaul S."/>
            <person name="White O."/>
            <person name="Alonso J."/>
            <person name="Altafi H."/>
            <person name="Araujo R."/>
            <person name="Bowman C.L."/>
            <person name="Brooks S.Y."/>
            <person name="Buehler E."/>
            <person name="Chan A."/>
            <person name="Chao Q."/>
            <person name="Chen H."/>
            <person name="Cheuk R.F."/>
            <person name="Chin C.W."/>
            <person name="Chung M.K."/>
            <person name="Conn L."/>
            <person name="Conway A.B."/>
            <person name="Conway A.R."/>
            <person name="Creasy T.H."/>
            <person name="Dewar K."/>
            <person name="Dunn P."/>
            <person name="Etgu P."/>
            <person name="Feldblyum T.V."/>
            <person name="Feng J."/>
            <person name="Fong B."/>
            <person name="Fujii C.Y."/>
            <person name="Gill J.E."/>
            <person name="Goldsmith A.D."/>
            <person name="Haas B."/>
            <person name="Hansen N.F."/>
            <person name="Hughes B."/>
            <person name="Huizar L."/>
            <person name="Hunter J.L."/>
            <person name="Jenkins J."/>
            <person name="Johnson-Hopson C."/>
            <person name="Khan S."/>
            <person name="Khaykin E."/>
            <person name="Kim C.J."/>
            <person name="Koo H.L."/>
            <person name="Kremenetskaia I."/>
            <person name="Kurtz D.B."/>
            <person name="Kwan A."/>
            <person name="Lam B."/>
            <person name="Langin-Hooper S."/>
            <person name="Lee A."/>
            <person name="Lee J.M."/>
            <person name="Lenz C.A."/>
            <person name="Li J.H."/>
            <person name="Li Y."/>
            <person name="Lin X."/>
            <person name="Liu S.X."/>
            <person name="Liu Z.A."/>
            <person name="Luros J.S."/>
            <person name="Maiti R."/>
            <person name="Marziali A."/>
            <person name="Militscher J."/>
            <person name="Miranda M."/>
            <person name="Nguyen M."/>
            <person name="Nierman W.C."/>
            <person name="Osborne B.I."/>
            <person name="Pai G."/>
            <person name="Peterson J."/>
            <person name="Pham P.K."/>
            <person name="Rizzo M."/>
            <person name="Rooney T."/>
            <person name="Rowley D."/>
            <person name="Sakano H."/>
            <person name="Salzberg S.L."/>
            <person name="Schwartz J.R."/>
            <person name="Shinn P."/>
            <person name="Southwick A.M."/>
            <person name="Sun H."/>
            <person name="Tallon L.J."/>
            <person name="Tambunga G."/>
            <person name="Toriumi M.J."/>
            <person name="Town C.D."/>
            <person name="Utterback T."/>
            <person name="Van Aken S."/>
            <person name="Vaysberg M."/>
            <person name="Vysotskaia V.S."/>
            <person name="Walker M."/>
            <person name="Wu D."/>
            <person name="Yu G."/>
            <person name="Fraser C.M."/>
            <person name="Venter J.C."/>
            <person name="Davis R.W."/>
        </authorList>
    </citation>
    <scope>NUCLEOTIDE SEQUENCE [LARGE SCALE GENOMIC DNA]</scope>
    <source>
        <strain>cv. Columbia</strain>
    </source>
</reference>
<name>Q9FZE8_ARATH</name>
<accession>Q9FZE8</accession>
<organism evidence="1">
    <name type="scientific">Arabidopsis thaliana</name>
    <name type="common">Mouse-ear cress</name>
    <dbReference type="NCBI Taxonomy" id="3702"/>
    <lineage>
        <taxon>Eukaryota</taxon>
        <taxon>Viridiplantae</taxon>
        <taxon>Streptophyta</taxon>
        <taxon>Embryophyta</taxon>
        <taxon>Tracheophyta</taxon>
        <taxon>Spermatophyta</taxon>
        <taxon>Magnoliopsida</taxon>
        <taxon>eudicotyledons</taxon>
        <taxon>Gunneridae</taxon>
        <taxon>Pentapetalae</taxon>
        <taxon>rosids</taxon>
        <taxon>malvids</taxon>
        <taxon>Brassicales</taxon>
        <taxon>Brassicaceae</taxon>
        <taxon>Camelineae</taxon>
        <taxon>Arabidopsis</taxon>
    </lineage>
</organism>
<reference evidence="1" key="2">
    <citation type="submission" date="2000-08" db="EMBL/GenBank/DDBJ databases">
        <title>Genomic sequence for Arabidopsis thaliana BAC T2E6 from chromosome I.</title>
        <authorList>
            <person name="Chao Q."/>
            <person name="Brooks S."/>
            <person name="Buehler E."/>
            <person name="Johnson-Hopson C."/>
            <person name="Khan S."/>
            <person name="Kim C."/>
            <person name="Shinn P."/>
            <person name="Altafi H."/>
            <person name="Bei Q."/>
            <person name="Chin C."/>
            <person name="Chiou J."/>
            <person name="Choi E."/>
            <person name="Conn L."/>
            <person name="Conway A."/>
            <person name="Gonzales A."/>
            <person name="Hansen N."/>
            <person name="Howng B."/>
            <person name="Koo T."/>
            <person name="Lam B."/>
            <person name="Lee J."/>
            <person name="Lenz C."/>
            <person name="Li J."/>
            <person name="Liu A."/>
            <person name="Liu K."/>
            <person name="Liu S."/>
            <person name="Mukharsky N."/>
            <person name="Nguyen M."/>
            <person name="Palm C."/>
            <person name="Pham P."/>
            <person name="Sakano H."/>
            <person name="Schwartz J."/>
            <person name="Southwick A."/>
            <person name="Thaveri A."/>
            <person name="Toriumi M."/>
            <person name="Vaysberg M."/>
            <person name="Yu G."/>
            <person name="Federspiel N.A."/>
            <person name="Theologis A."/>
            <person name="Ecker J.R."/>
        </authorList>
    </citation>
    <scope>NUCLEOTIDE SEQUENCE</scope>
</reference>
<dbReference type="EMBL" id="AC012463">
    <property type="protein sequence ID" value="AAF99796.1"/>
    <property type="molecule type" value="Genomic_DNA"/>
</dbReference>
<protein>
    <submittedName>
        <fullName evidence="1">T2E6.23</fullName>
    </submittedName>
</protein>
<dbReference type="AlphaFoldDB" id="Q9FZE8"/>
<sequence length="136" mass="16115">MYFPNNIVGLFTIYIQSFLKVQKLKSRLWYNVSSKRRLRFLTLANDEVIRRIVIPNYLVHRLEHDKSGTTILLDIRWLLLDITRENTREEYALIEKTQGKKLNFIEKVGKVVMEEIQKMSSTLTTYMSFNGSLINI</sequence>
<proteinExistence type="predicted"/>